<dbReference type="InterPro" id="IPR047951">
    <property type="entry name" value="Transpos_ISL3"/>
</dbReference>
<dbReference type="NCBIfam" id="NF033550">
    <property type="entry name" value="transpos_ISL3"/>
    <property type="match status" value="1"/>
</dbReference>
<dbReference type="Proteomes" id="UP001597227">
    <property type="component" value="Unassembled WGS sequence"/>
</dbReference>
<dbReference type="EMBL" id="JBHUEK010000031">
    <property type="protein sequence ID" value="MFD1781137.1"/>
    <property type="molecule type" value="Genomic_DNA"/>
</dbReference>
<feature type="domain" description="Transposase IS204/IS1001/IS1096/IS1165 helix-turn-helix" evidence="2">
    <location>
        <begin position="87"/>
        <end position="137"/>
    </location>
</feature>
<organism evidence="4 5">
    <name type="scientific">Fredinandcohnia salidurans</name>
    <dbReference type="NCBI Taxonomy" id="2595041"/>
    <lineage>
        <taxon>Bacteria</taxon>
        <taxon>Bacillati</taxon>
        <taxon>Bacillota</taxon>
        <taxon>Bacilli</taxon>
        <taxon>Bacillales</taxon>
        <taxon>Bacillaceae</taxon>
        <taxon>Fredinandcohnia</taxon>
    </lineage>
</organism>
<accession>A0ABW4MT38</accession>
<keyword evidence="5" id="KW-1185">Reference proteome</keyword>
<gene>
    <name evidence="4" type="ORF">ACFSFW_20995</name>
</gene>
<dbReference type="InterPro" id="IPR032877">
    <property type="entry name" value="Transposase_HTH"/>
</dbReference>
<dbReference type="Pfam" id="PF14690">
    <property type="entry name" value="Zn_ribbon_ISL3"/>
    <property type="match status" value="1"/>
</dbReference>
<proteinExistence type="predicted"/>
<dbReference type="Pfam" id="PF13542">
    <property type="entry name" value="HTH_Tnp_ISL3"/>
    <property type="match status" value="1"/>
</dbReference>
<dbReference type="PANTHER" id="PTHR33498:SF1">
    <property type="entry name" value="TRANSPOSASE FOR INSERTION SEQUENCE ELEMENT IS1557"/>
    <property type="match status" value="1"/>
</dbReference>
<comment type="caution">
    <text evidence="4">The sequence shown here is derived from an EMBL/GenBank/DDBJ whole genome shotgun (WGS) entry which is preliminary data.</text>
</comment>
<feature type="domain" description="Transposase IS204/IS1001/IS1096/IS1165 zinc-finger" evidence="3">
    <location>
        <begin position="37"/>
        <end position="81"/>
    </location>
</feature>
<reference evidence="5" key="1">
    <citation type="journal article" date="2019" name="Int. J. Syst. Evol. Microbiol.">
        <title>The Global Catalogue of Microorganisms (GCM) 10K type strain sequencing project: providing services to taxonomists for standard genome sequencing and annotation.</title>
        <authorList>
            <consortium name="The Broad Institute Genomics Platform"/>
            <consortium name="The Broad Institute Genome Sequencing Center for Infectious Disease"/>
            <person name="Wu L."/>
            <person name="Ma J."/>
        </authorList>
    </citation>
    <scope>NUCLEOTIDE SEQUENCE [LARGE SCALE GENOMIC DNA]</scope>
    <source>
        <strain evidence="5">CCUG 15531</strain>
    </source>
</reference>
<dbReference type="InterPro" id="IPR002560">
    <property type="entry name" value="Transposase_DDE"/>
</dbReference>
<dbReference type="InterPro" id="IPR029261">
    <property type="entry name" value="Transposase_Znf"/>
</dbReference>
<evidence type="ECO:0000259" key="1">
    <source>
        <dbReference type="Pfam" id="PF01610"/>
    </source>
</evidence>
<evidence type="ECO:0000259" key="3">
    <source>
        <dbReference type="Pfam" id="PF14690"/>
    </source>
</evidence>
<feature type="domain" description="Transposase IS204/IS1001/IS1096/IS1165 DDE" evidence="1">
    <location>
        <begin position="152"/>
        <end position="392"/>
    </location>
</feature>
<protein>
    <submittedName>
        <fullName evidence="4">ISL3 family transposase</fullName>
    </submittedName>
</protein>
<evidence type="ECO:0000313" key="5">
    <source>
        <dbReference type="Proteomes" id="UP001597227"/>
    </source>
</evidence>
<dbReference type="Pfam" id="PF01610">
    <property type="entry name" value="DDE_Tnp_ISL3"/>
    <property type="match status" value="1"/>
</dbReference>
<dbReference type="PANTHER" id="PTHR33498">
    <property type="entry name" value="TRANSPOSASE FOR INSERTION SEQUENCE ELEMENT IS1557"/>
    <property type="match status" value="1"/>
</dbReference>
<sequence length="406" mass="48600">MYIDFTMIIPGLKGSILTSVEEVGEVVRLYVEMERKVHRCPKCNQRTRKVHDYRVQKIQHLKWFERKTQIFYKRRRYACECGKRFSEKNPFVMRYQRTSIEWNQAISIKAIKGKTFKETAENYGCSSSTIIRRFDQISRTEIRPVEELPTVIAIDEYKGDTREGKYQLIIADGITKEPIDILPNRYKRTIKDYLRKHGSRVQIVIMDMNHSFKAAVQEALGKPVIVADRFHFCRYIYWGLDAVRRRVQNEFHGYDRKKCKRMKHVFHKDSQRLTKDERWHLDRYLEMSEELQRAYEIKEAYRAWFLRAKEKGKSNISLVKKELEELYKFIGESKIPEMIKAIKTIQNWQVEVLNSFAYEYSNGFLEGINNSTKVLKRNAYGFRVFERFRAKILLTHKYKRIGVHIG</sequence>
<dbReference type="RefSeq" id="WP_304217774.1">
    <property type="nucleotide sequence ID" value="NZ_JBHUEK010000031.1"/>
</dbReference>
<name>A0ABW4MT38_9BACI</name>
<evidence type="ECO:0000259" key="2">
    <source>
        <dbReference type="Pfam" id="PF13542"/>
    </source>
</evidence>
<evidence type="ECO:0000313" key="4">
    <source>
        <dbReference type="EMBL" id="MFD1781137.1"/>
    </source>
</evidence>